<dbReference type="AlphaFoldDB" id="A0ABD2Y5B8"/>
<dbReference type="Pfam" id="PF07223">
    <property type="entry name" value="DUF1421"/>
    <property type="match status" value="1"/>
</dbReference>
<organism evidence="2 3">
    <name type="scientific">Cinchona calisaya</name>
    <dbReference type="NCBI Taxonomy" id="153742"/>
    <lineage>
        <taxon>Eukaryota</taxon>
        <taxon>Viridiplantae</taxon>
        <taxon>Streptophyta</taxon>
        <taxon>Embryophyta</taxon>
        <taxon>Tracheophyta</taxon>
        <taxon>Spermatophyta</taxon>
        <taxon>Magnoliopsida</taxon>
        <taxon>eudicotyledons</taxon>
        <taxon>Gunneridae</taxon>
        <taxon>Pentapetalae</taxon>
        <taxon>asterids</taxon>
        <taxon>lamiids</taxon>
        <taxon>Gentianales</taxon>
        <taxon>Rubiaceae</taxon>
        <taxon>Cinchonoideae</taxon>
        <taxon>Cinchoneae</taxon>
        <taxon>Cinchona</taxon>
    </lineage>
</organism>
<reference evidence="2 3" key="1">
    <citation type="submission" date="2024-11" db="EMBL/GenBank/DDBJ databases">
        <title>A near-complete genome assembly of Cinchona calisaya.</title>
        <authorList>
            <person name="Lian D.C."/>
            <person name="Zhao X.W."/>
            <person name="Wei L."/>
        </authorList>
    </citation>
    <scope>NUCLEOTIDE SEQUENCE [LARGE SCALE GENOMIC DNA]</scope>
    <source>
        <tissue evidence="2">Nenye</tissue>
    </source>
</reference>
<keyword evidence="3" id="KW-1185">Reference proteome</keyword>
<name>A0ABD2Y5B8_9GENT</name>
<gene>
    <name evidence="2" type="ORF">ACH5RR_037171</name>
</gene>
<comment type="caution">
    <text evidence="2">The sequence shown here is derived from an EMBL/GenBank/DDBJ whole genome shotgun (WGS) entry which is preliminary data.</text>
</comment>
<feature type="domain" description="DUF1421" evidence="1">
    <location>
        <begin position="26"/>
        <end position="70"/>
    </location>
</feature>
<dbReference type="PANTHER" id="PTHR31805:SF16">
    <property type="entry name" value="FORMIN-LIKE PROTEIN (DUF1421)"/>
    <property type="match status" value="1"/>
</dbReference>
<evidence type="ECO:0000259" key="1">
    <source>
        <dbReference type="Pfam" id="PF07223"/>
    </source>
</evidence>
<sequence length="105" mass="11576">MPTQNLQPAPSSNLVRPPLFIRNHPYSELIEKLVSMGYRGDYVVCVIQKLEESGEPVDFNAVPDRLNGHSSGGPQRGWSGSPQLDKGWIVGNRFTNQLGTLSLTL</sequence>
<accession>A0ABD2Y5B8</accession>
<feature type="non-terminal residue" evidence="2">
    <location>
        <position position="105"/>
    </location>
</feature>
<evidence type="ECO:0000313" key="2">
    <source>
        <dbReference type="EMBL" id="KAL3502722.1"/>
    </source>
</evidence>
<dbReference type="Proteomes" id="UP001630127">
    <property type="component" value="Unassembled WGS sequence"/>
</dbReference>
<evidence type="ECO:0000313" key="3">
    <source>
        <dbReference type="Proteomes" id="UP001630127"/>
    </source>
</evidence>
<proteinExistence type="predicted"/>
<dbReference type="PANTHER" id="PTHR31805">
    <property type="entry name" value="RECEPTOR-LIKE KINASE, PUTATIVE (DUF1421)-RELATED"/>
    <property type="match status" value="1"/>
</dbReference>
<protein>
    <recommendedName>
        <fullName evidence="1">DUF1421 domain-containing protein</fullName>
    </recommendedName>
</protein>
<dbReference type="InterPro" id="IPR010820">
    <property type="entry name" value="DUF1421"/>
</dbReference>
<dbReference type="EMBL" id="JBJUIK010000015">
    <property type="protein sequence ID" value="KAL3502722.1"/>
    <property type="molecule type" value="Genomic_DNA"/>
</dbReference>